<dbReference type="Pfam" id="PF18175">
    <property type="entry name" value="HU-CCDC81_bac_2"/>
    <property type="match status" value="1"/>
</dbReference>
<evidence type="ECO:0000313" key="2">
    <source>
        <dbReference type="EMBL" id="PPK96910.1"/>
    </source>
</evidence>
<dbReference type="Gene3D" id="3.30.70.1070">
    <property type="entry name" value="Sporulation related repeat"/>
    <property type="match status" value="1"/>
</dbReference>
<reference evidence="2 3" key="1">
    <citation type="submission" date="2018-02" db="EMBL/GenBank/DDBJ databases">
        <title>Genomic Encyclopedia of Archaeal and Bacterial Type Strains, Phase II (KMG-II): from individual species to whole genera.</title>
        <authorList>
            <person name="Goeker M."/>
        </authorList>
    </citation>
    <scope>NUCLEOTIDE SEQUENCE [LARGE SCALE GENOMIC DNA]</scope>
    <source>
        <strain evidence="2 3">DSM 16809</strain>
    </source>
</reference>
<dbReference type="OrthoDB" id="653949at2"/>
<feature type="domain" description="SPOR" evidence="1">
    <location>
        <begin position="235"/>
        <end position="311"/>
    </location>
</feature>
<dbReference type="GO" id="GO:0042834">
    <property type="term" value="F:peptidoglycan binding"/>
    <property type="evidence" value="ECO:0007669"/>
    <property type="project" value="InterPro"/>
</dbReference>
<evidence type="ECO:0000259" key="1">
    <source>
        <dbReference type="PROSITE" id="PS51724"/>
    </source>
</evidence>
<dbReference type="RefSeq" id="WP_104514440.1">
    <property type="nucleotide sequence ID" value="NZ_MQVW01000027.1"/>
</dbReference>
<dbReference type="Proteomes" id="UP000239002">
    <property type="component" value="Unassembled WGS sequence"/>
</dbReference>
<dbReference type="Pfam" id="PF05036">
    <property type="entry name" value="SPOR"/>
    <property type="match status" value="1"/>
</dbReference>
<dbReference type="InterPro" id="IPR040495">
    <property type="entry name" value="HU-CCDC81_bac_1"/>
</dbReference>
<dbReference type="SUPFAM" id="SSF110997">
    <property type="entry name" value="Sporulation related repeat"/>
    <property type="match status" value="1"/>
</dbReference>
<sequence>MQIATYISDLLYRHECVVVPGFGAFISRRVPAQHFASSHTIYPPKKGLSFNAQIQQNDGLLANYIASVANLTYDESIQEIRNYVRFLDQEMDRNGSITIHKVGRFSRNEEKALQFTPMYLVNYLPEAFGLTSHETFAIDRVPVAPVTVAEEEMVVEEVAVVELETAKTNSGSWIRYAAAGVILLGLGLGFKGYQTQVKTDTLAVEQLSTDKVNSTIESASFLINEPLPTISIDVAPLTKNFHVVAGAFRDPANADKRVAQLKRKGFDAKRIGVNSYGLHNVAFSSFVDRDDATNELNKLRALGFDKAWLFTGSLPK</sequence>
<dbReference type="InterPro" id="IPR007730">
    <property type="entry name" value="SPOR-like_dom"/>
</dbReference>
<evidence type="ECO:0000313" key="3">
    <source>
        <dbReference type="Proteomes" id="UP000239002"/>
    </source>
</evidence>
<gene>
    <name evidence="2" type="ORF">LY01_00735</name>
</gene>
<keyword evidence="3" id="KW-1185">Reference proteome</keyword>
<dbReference type="Pfam" id="PF18174">
    <property type="entry name" value="HU-CCDC81_bac_1"/>
    <property type="match status" value="1"/>
</dbReference>
<dbReference type="PROSITE" id="PS51724">
    <property type="entry name" value="SPOR"/>
    <property type="match status" value="1"/>
</dbReference>
<accession>A0A2S6IRZ6</accession>
<dbReference type="AlphaFoldDB" id="A0A2S6IRZ6"/>
<dbReference type="EMBL" id="PTJE01000001">
    <property type="protein sequence ID" value="PPK96910.1"/>
    <property type="molecule type" value="Genomic_DNA"/>
</dbReference>
<protein>
    <submittedName>
        <fullName evidence="2">Sporulation related protein</fullName>
    </submittedName>
</protein>
<proteinExistence type="predicted"/>
<dbReference type="InterPro" id="IPR036680">
    <property type="entry name" value="SPOR-like_sf"/>
</dbReference>
<comment type="caution">
    <text evidence="2">The sequence shown here is derived from an EMBL/GenBank/DDBJ whole genome shotgun (WGS) entry which is preliminary data.</text>
</comment>
<name>A0A2S6IRZ6_9FLAO</name>
<organism evidence="2 3">
    <name type="scientific">Nonlabens xylanidelens</name>
    <dbReference type="NCBI Taxonomy" id="191564"/>
    <lineage>
        <taxon>Bacteria</taxon>
        <taxon>Pseudomonadati</taxon>
        <taxon>Bacteroidota</taxon>
        <taxon>Flavobacteriia</taxon>
        <taxon>Flavobacteriales</taxon>
        <taxon>Flavobacteriaceae</taxon>
        <taxon>Nonlabens</taxon>
    </lineage>
</organism>
<dbReference type="InterPro" id="IPR041268">
    <property type="entry name" value="HU-CCDC81_bac_2"/>
</dbReference>